<evidence type="ECO:0000256" key="6">
    <source>
        <dbReference type="ARBA" id="ARBA00023136"/>
    </source>
</evidence>
<gene>
    <name evidence="8" type="ORF">HHL22_21165</name>
</gene>
<evidence type="ECO:0000256" key="1">
    <source>
        <dbReference type="ARBA" id="ARBA00004651"/>
    </source>
</evidence>
<feature type="transmembrane region" description="Helical" evidence="7">
    <location>
        <begin position="330"/>
        <end position="349"/>
    </location>
</feature>
<dbReference type="PANTHER" id="PTHR30250:SF10">
    <property type="entry name" value="LIPOPOLYSACCHARIDE BIOSYNTHESIS PROTEIN WZXC"/>
    <property type="match status" value="1"/>
</dbReference>
<evidence type="ECO:0000256" key="4">
    <source>
        <dbReference type="ARBA" id="ARBA00022692"/>
    </source>
</evidence>
<evidence type="ECO:0000256" key="5">
    <source>
        <dbReference type="ARBA" id="ARBA00022989"/>
    </source>
</evidence>
<comment type="similarity">
    <text evidence="2">Belongs to the polysaccharide synthase family.</text>
</comment>
<accession>A0A7Y0AI54</accession>
<feature type="transmembrane region" description="Helical" evidence="7">
    <location>
        <begin position="44"/>
        <end position="63"/>
    </location>
</feature>
<evidence type="ECO:0000313" key="9">
    <source>
        <dbReference type="Proteomes" id="UP000559626"/>
    </source>
</evidence>
<evidence type="ECO:0000256" key="3">
    <source>
        <dbReference type="ARBA" id="ARBA00022475"/>
    </source>
</evidence>
<feature type="transmembrane region" description="Helical" evidence="7">
    <location>
        <begin position="122"/>
        <end position="140"/>
    </location>
</feature>
<feature type="transmembrane region" description="Helical" evidence="7">
    <location>
        <begin position="152"/>
        <end position="170"/>
    </location>
</feature>
<dbReference type="CDD" id="cd13127">
    <property type="entry name" value="MATE_tuaB_like"/>
    <property type="match status" value="1"/>
</dbReference>
<organism evidence="8 9">
    <name type="scientific">Hymenobacter polaris</name>
    <dbReference type="NCBI Taxonomy" id="2682546"/>
    <lineage>
        <taxon>Bacteria</taxon>
        <taxon>Pseudomonadati</taxon>
        <taxon>Bacteroidota</taxon>
        <taxon>Cytophagia</taxon>
        <taxon>Cytophagales</taxon>
        <taxon>Hymenobacteraceae</taxon>
        <taxon>Hymenobacter</taxon>
    </lineage>
</organism>
<dbReference type="Pfam" id="PF13440">
    <property type="entry name" value="Polysacc_synt_3"/>
    <property type="match status" value="1"/>
</dbReference>
<dbReference type="PANTHER" id="PTHR30250">
    <property type="entry name" value="PST FAMILY PREDICTED COLANIC ACID TRANSPORTER"/>
    <property type="match status" value="1"/>
</dbReference>
<proteinExistence type="inferred from homology"/>
<dbReference type="GO" id="GO:0005886">
    <property type="term" value="C:plasma membrane"/>
    <property type="evidence" value="ECO:0007669"/>
    <property type="project" value="UniProtKB-SubCell"/>
</dbReference>
<keyword evidence="3" id="KW-1003">Cell membrane</keyword>
<evidence type="ECO:0000313" key="8">
    <source>
        <dbReference type="EMBL" id="NML67719.1"/>
    </source>
</evidence>
<dbReference type="Proteomes" id="UP000559626">
    <property type="component" value="Unassembled WGS sequence"/>
</dbReference>
<comment type="subcellular location">
    <subcellularLocation>
        <location evidence="1">Cell membrane</location>
        <topology evidence="1">Multi-pass membrane protein</topology>
    </subcellularLocation>
</comment>
<feature type="transmembrane region" description="Helical" evidence="7">
    <location>
        <begin position="288"/>
        <end position="310"/>
    </location>
</feature>
<dbReference type="EMBL" id="JABBGH010000003">
    <property type="protein sequence ID" value="NML67719.1"/>
    <property type="molecule type" value="Genomic_DNA"/>
</dbReference>
<dbReference type="RefSeq" id="WP_169533370.1">
    <property type="nucleotide sequence ID" value="NZ_JABBGH010000003.1"/>
</dbReference>
<feature type="transmembrane region" description="Helical" evidence="7">
    <location>
        <begin position="384"/>
        <end position="402"/>
    </location>
</feature>
<feature type="transmembrane region" description="Helical" evidence="7">
    <location>
        <begin position="423"/>
        <end position="444"/>
    </location>
</feature>
<keyword evidence="6 7" id="KW-0472">Membrane</keyword>
<sequence>MAVTTQNLTSTAVRGMQWTTAATVLTALMQIGYTAIMARLLPPTAFGLVAMTGVVLRFGSYFAEMGLGHALVQRLSIDTADVRATFTASLALGLAVAGLAWLGAPLAVFFLKNEAVLPLVRVQALGFILVGLGATATSLLRREMRFDAIAKVEVVAYVLGYGGVGVMLAWQGAGVWSLVVASLAQQFFAALFNYLVVRHSLRFIFDWAPYARLLSYGGRTSLVGFLEFINGNLDTLLIGRLLGSALLGIYNRAYMLLYLPMYFLTNSLARVAFPAFSKIQEDLPRVRALYLAGSTLIATLVLPLCAGVAVAAPELVGVLLGPRWQASVPILRVLCVAIPLSMTTLLAGVVADARANLHQKVVLNLTFMALLTGLFWSLKGYGLTGIAAAIGLGEVVRTFLYMRITHRDIAIPYWRLLAIYRPGLLNAAAVGLGLLAVATLLRPWQLPTLLTLLALMATGALVLSLVVLRWPTAELHPLLRQAVGRAQGLGLPAGLRAPLTRYAGFLEASANLFGSFDAFAEQSSGLPPELVAEPEPVAHR</sequence>
<dbReference type="AlphaFoldDB" id="A0A7Y0AI54"/>
<keyword evidence="4 7" id="KW-0812">Transmembrane</keyword>
<feature type="transmembrane region" description="Helical" evidence="7">
    <location>
        <begin position="84"/>
        <end position="110"/>
    </location>
</feature>
<name>A0A7Y0AI54_9BACT</name>
<reference evidence="8 9" key="1">
    <citation type="submission" date="2020-04" db="EMBL/GenBank/DDBJ databases">
        <title>Hymenobacter polaris sp. nov., isolated from Arctic soil.</title>
        <authorList>
            <person name="Dahal R.H."/>
        </authorList>
    </citation>
    <scope>NUCLEOTIDE SEQUENCE [LARGE SCALE GENOMIC DNA]</scope>
    <source>
        <strain evidence="8 9">RP-2-7</strain>
    </source>
</reference>
<feature type="transmembrane region" description="Helical" evidence="7">
    <location>
        <begin position="176"/>
        <end position="196"/>
    </location>
</feature>
<keyword evidence="9" id="KW-1185">Reference proteome</keyword>
<feature type="transmembrane region" description="Helical" evidence="7">
    <location>
        <begin position="216"/>
        <end position="233"/>
    </location>
</feature>
<evidence type="ECO:0000256" key="7">
    <source>
        <dbReference type="SAM" id="Phobius"/>
    </source>
</evidence>
<feature type="transmembrane region" description="Helical" evidence="7">
    <location>
        <begin position="450"/>
        <end position="470"/>
    </location>
</feature>
<dbReference type="InterPro" id="IPR050833">
    <property type="entry name" value="Poly_Biosynth_Transport"/>
</dbReference>
<feature type="transmembrane region" description="Helical" evidence="7">
    <location>
        <begin position="361"/>
        <end position="378"/>
    </location>
</feature>
<evidence type="ECO:0000256" key="2">
    <source>
        <dbReference type="ARBA" id="ARBA00007430"/>
    </source>
</evidence>
<feature type="transmembrane region" description="Helical" evidence="7">
    <location>
        <begin position="253"/>
        <end position="276"/>
    </location>
</feature>
<keyword evidence="5 7" id="KW-1133">Transmembrane helix</keyword>
<protein>
    <submittedName>
        <fullName evidence="8">Lipopolysaccharide biosynthesis protein</fullName>
    </submittedName>
</protein>
<comment type="caution">
    <text evidence="8">The sequence shown here is derived from an EMBL/GenBank/DDBJ whole genome shotgun (WGS) entry which is preliminary data.</text>
</comment>
<feature type="transmembrane region" description="Helical" evidence="7">
    <location>
        <begin position="18"/>
        <end position="38"/>
    </location>
</feature>